<dbReference type="Pfam" id="PF02984">
    <property type="entry name" value="Cyclin_C"/>
    <property type="match status" value="1"/>
</dbReference>
<dbReference type="Gramene" id="Kaladp0037s0440.1.v1.1">
    <property type="protein sequence ID" value="Kaladp0037s0440.1.v1.1"/>
    <property type="gene ID" value="Kaladp0037s0440.v1.1"/>
</dbReference>
<proteinExistence type="inferred from homology"/>
<evidence type="ECO:0000256" key="1">
    <source>
        <dbReference type="ARBA" id="ARBA00006955"/>
    </source>
</evidence>
<dbReference type="GO" id="GO:0016538">
    <property type="term" value="F:cyclin-dependent protein serine/threonine kinase regulator activity"/>
    <property type="evidence" value="ECO:0007669"/>
    <property type="project" value="InterPro"/>
</dbReference>
<dbReference type="InterPro" id="IPR036915">
    <property type="entry name" value="Cyclin-like_sf"/>
</dbReference>
<feature type="domain" description="Cyclin C-terminal" evidence="8">
    <location>
        <begin position="244"/>
        <end position="367"/>
    </location>
</feature>
<dbReference type="InterPro" id="IPR046965">
    <property type="entry name" value="Cyclin_A/B-like"/>
</dbReference>
<dbReference type="InterPro" id="IPR006671">
    <property type="entry name" value="Cyclin_N"/>
</dbReference>
<evidence type="ECO:0000256" key="6">
    <source>
        <dbReference type="SAM" id="MobiDB-lite"/>
    </source>
</evidence>
<evidence type="ECO:0000259" key="8">
    <source>
        <dbReference type="SMART" id="SM01332"/>
    </source>
</evidence>
<evidence type="ECO:0000256" key="3">
    <source>
        <dbReference type="ARBA" id="ARBA00023127"/>
    </source>
</evidence>
<evidence type="ECO:0000256" key="5">
    <source>
        <dbReference type="RuleBase" id="RU000383"/>
    </source>
</evidence>
<keyword evidence="2" id="KW-0132">Cell division</keyword>
<protein>
    <submittedName>
        <fullName evidence="9">Uncharacterized protein</fullName>
    </submittedName>
</protein>
<dbReference type="EnsemblPlants" id="Kaladp0037s0440.1.v1.1">
    <property type="protein sequence ID" value="Kaladp0037s0440.1.v1.1"/>
    <property type="gene ID" value="Kaladp0037s0440.v1.1"/>
</dbReference>
<dbReference type="GO" id="GO:0044772">
    <property type="term" value="P:mitotic cell cycle phase transition"/>
    <property type="evidence" value="ECO:0007669"/>
    <property type="project" value="InterPro"/>
</dbReference>
<feature type="domain" description="Cyclin-like" evidence="7">
    <location>
        <begin position="151"/>
        <end position="235"/>
    </location>
</feature>
<evidence type="ECO:0000256" key="2">
    <source>
        <dbReference type="ARBA" id="ARBA00022618"/>
    </source>
</evidence>
<dbReference type="SMART" id="SM01332">
    <property type="entry name" value="Cyclin_C"/>
    <property type="match status" value="1"/>
</dbReference>
<dbReference type="SMART" id="SM00385">
    <property type="entry name" value="CYCLIN"/>
    <property type="match status" value="2"/>
</dbReference>
<feature type="region of interest" description="Disordered" evidence="6">
    <location>
        <begin position="18"/>
        <end position="65"/>
    </location>
</feature>
<evidence type="ECO:0000313" key="9">
    <source>
        <dbReference type="EnsemblPlants" id="Kaladp0037s0440.1.v1.1"/>
    </source>
</evidence>
<dbReference type="Proteomes" id="UP000594263">
    <property type="component" value="Unplaced"/>
</dbReference>
<keyword evidence="3 5" id="KW-0195">Cyclin</keyword>
<comment type="similarity">
    <text evidence="1">Belongs to the cyclin family. Cyclin AB subfamily.</text>
</comment>
<dbReference type="InterPro" id="IPR039361">
    <property type="entry name" value="Cyclin"/>
</dbReference>
<dbReference type="InterPro" id="IPR004367">
    <property type="entry name" value="Cyclin_C-dom"/>
</dbReference>
<dbReference type="FunFam" id="1.10.472.10:FF:000013">
    <property type="entry name" value="Cyclin A1"/>
    <property type="match status" value="1"/>
</dbReference>
<dbReference type="Gene3D" id="1.10.472.10">
    <property type="entry name" value="Cyclin-like"/>
    <property type="match status" value="2"/>
</dbReference>
<evidence type="ECO:0000313" key="10">
    <source>
        <dbReference type="Proteomes" id="UP000594263"/>
    </source>
</evidence>
<dbReference type="GO" id="GO:0051301">
    <property type="term" value="P:cell division"/>
    <property type="evidence" value="ECO:0007669"/>
    <property type="project" value="UniProtKB-KW"/>
</dbReference>
<evidence type="ECO:0000256" key="4">
    <source>
        <dbReference type="ARBA" id="ARBA00023306"/>
    </source>
</evidence>
<dbReference type="Pfam" id="PF00134">
    <property type="entry name" value="Cyclin_N"/>
    <property type="match status" value="1"/>
</dbReference>
<dbReference type="InterPro" id="IPR013763">
    <property type="entry name" value="Cyclin-like_dom"/>
</dbReference>
<name>A0A7N0TIJ1_KALFE</name>
<reference evidence="9" key="1">
    <citation type="submission" date="2021-01" db="UniProtKB">
        <authorList>
            <consortium name="EnsemblPlants"/>
        </authorList>
    </citation>
    <scope>IDENTIFICATION</scope>
</reference>
<keyword evidence="4" id="KW-0131">Cell cycle</keyword>
<dbReference type="SUPFAM" id="SSF47954">
    <property type="entry name" value="Cyclin-like"/>
    <property type="match status" value="2"/>
</dbReference>
<dbReference type="AlphaFoldDB" id="A0A7N0TIJ1"/>
<accession>A0A7N0TIJ1</accession>
<dbReference type="PANTHER" id="PTHR10177">
    <property type="entry name" value="CYCLINS"/>
    <property type="match status" value="1"/>
</dbReference>
<organism evidence="9 10">
    <name type="scientific">Kalanchoe fedtschenkoi</name>
    <name type="common">Lavender scallops</name>
    <name type="synonym">South American air plant</name>
    <dbReference type="NCBI Taxonomy" id="63787"/>
    <lineage>
        <taxon>Eukaryota</taxon>
        <taxon>Viridiplantae</taxon>
        <taxon>Streptophyta</taxon>
        <taxon>Embryophyta</taxon>
        <taxon>Tracheophyta</taxon>
        <taxon>Spermatophyta</taxon>
        <taxon>Magnoliopsida</taxon>
        <taxon>eudicotyledons</taxon>
        <taxon>Gunneridae</taxon>
        <taxon>Pentapetalae</taxon>
        <taxon>Saxifragales</taxon>
        <taxon>Crassulaceae</taxon>
        <taxon>Kalanchoe</taxon>
    </lineage>
</organism>
<feature type="domain" description="Cyclin-like" evidence="7">
    <location>
        <begin position="248"/>
        <end position="336"/>
    </location>
</feature>
<dbReference type="OMA" id="MMEKEIC"/>
<dbReference type="PIRSF" id="PIRSF001771">
    <property type="entry name" value="Cyclin_A_B_D_E"/>
    <property type="match status" value="1"/>
</dbReference>
<keyword evidence="10" id="KW-1185">Reference proteome</keyword>
<sequence>MADKENCVRITRGMKRKAVAAGMESAPLPPPPPPPRKKRVALGEISNSSSVLGERQVEVEAKSKKRKSGKGVKKALVLVEEEGGRVSWSKAGVRDESAAKRDDLRMCAAYVSDIYDYLKDMEMRSGKQALPDYLEKVQKDLSANMRGILVDWLVEVSEEYKSLPDTLHLAISYVDRYLSLHAVSRTQLQLLGVASMLIASKYEEIRPPNVDDFCYIADYTYNKQQVVKMEADVLKSLDFEISRPTTKTFLRIFTTFVQAKLKAPNLQFEFLGCYLAELSLLDYGCLKFLPSLVAASVIFLARFTIWPMAHPWCLELQENTGYRPSELKTCVHIVQGLQLSKAGASLVAIREKYNQHNFKLVASLTSFPKIPDSYFEDLEK</sequence>
<evidence type="ECO:0000259" key="7">
    <source>
        <dbReference type="SMART" id="SM00385"/>
    </source>
</evidence>